<dbReference type="OrthoDB" id="2172547at2"/>
<reference evidence="1 2" key="1">
    <citation type="submission" date="2017-05" db="EMBL/GenBank/DDBJ databases">
        <title>Vagococcus spp. assemblies.</title>
        <authorList>
            <person name="Gulvik C.A."/>
        </authorList>
    </citation>
    <scope>NUCLEOTIDE SEQUENCE [LARGE SCALE GENOMIC DNA]</scope>
    <source>
        <strain evidence="1 2">CCUG 41755</strain>
    </source>
</reference>
<keyword evidence="2" id="KW-1185">Reference proteome</keyword>
<accession>A0A430ACJ4</accession>
<name>A0A430ACJ4_9ENTE</name>
<dbReference type="Proteomes" id="UP000287101">
    <property type="component" value="Unassembled WGS sequence"/>
</dbReference>
<dbReference type="AlphaFoldDB" id="A0A430ACJ4"/>
<proteinExistence type="predicted"/>
<dbReference type="RefSeq" id="WP_126830681.1">
    <property type="nucleotide sequence ID" value="NZ_CBCRYB010000019.1"/>
</dbReference>
<gene>
    <name evidence="1" type="ORF">CBF31_02590</name>
</gene>
<comment type="caution">
    <text evidence="1">The sequence shown here is derived from an EMBL/GenBank/DDBJ whole genome shotgun (WGS) entry which is preliminary data.</text>
</comment>
<evidence type="ECO:0000313" key="1">
    <source>
        <dbReference type="EMBL" id="RSU04928.1"/>
    </source>
</evidence>
<evidence type="ECO:0000313" key="2">
    <source>
        <dbReference type="Proteomes" id="UP000287101"/>
    </source>
</evidence>
<organism evidence="1 2">
    <name type="scientific">Vagococcus fessus</name>
    <dbReference type="NCBI Taxonomy" id="120370"/>
    <lineage>
        <taxon>Bacteria</taxon>
        <taxon>Bacillati</taxon>
        <taxon>Bacillota</taxon>
        <taxon>Bacilli</taxon>
        <taxon>Lactobacillales</taxon>
        <taxon>Enterococcaceae</taxon>
        <taxon>Vagococcus</taxon>
    </lineage>
</organism>
<sequence length="459" mass="53647">MSGIFLNNSQREKYSMLEFILTENDFEKKKIINKDTCRHRVAAINADLVSCGIDMTISNNLTYHYTSDDFYNELTQYYNRLVLYSYHNYLLNQSSIFHLVVYLIVNNNEANLDNAVYDLNVSTSYIYKLISQFNEISEAKLDISISIKKKKISFTGPTNKLISLVFEFVKAYPLKSEITMAYFNNSSPNDIELEDVRPYLLRIFNMDDMSSNTDLLFKMYNSMHDEKESINDNLEVGYDLMKMGGPIVELLYILIDYYSKDYEQIKSKELLLYIVDWVKLVTLVKITPIDLFFSGIDRATLERYSDKISQESEGLLEHVSLKDIQFTKEQFEALLLFSRPFLEKSKPTKKLKIYVRIVDSLVLTELYRDSIKEIFNPETIELVTTSHEASIIVTDNTKSITLRKNGKTVYLIRDVITEFETKKYRQFIVNFIDTIEQDAVERNQKCVEKLSVHAKDFSM</sequence>
<dbReference type="EMBL" id="NGJY01000001">
    <property type="protein sequence ID" value="RSU04928.1"/>
    <property type="molecule type" value="Genomic_DNA"/>
</dbReference>
<protein>
    <submittedName>
        <fullName evidence="1">Uncharacterized protein</fullName>
    </submittedName>
</protein>